<accession>F0F2H4</accession>
<dbReference type="Proteomes" id="UP000004088">
    <property type="component" value="Unassembled WGS sequence"/>
</dbReference>
<dbReference type="InterPro" id="IPR025500">
    <property type="entry name" value="DUF4390"/>
</dbReference>
<evidence type="ECO:0000256" key="1">
    <source>
        <dbReference type="SAM" id="SignalP"/>
    </source>
</evidence>
<evidence type="ECO:0000313" key="2">
    <source>
        <dbReference type="EMBL" id="EGC16281.1"/>
    </source>
</evidence>
<feature type="signal peptide" evidence="1">
    <location>
        <begin position="1"/>
        <end position="37"/>
    </location>
</feature>
<gene>
    <name evidence="2" type="ORF">HMPREF9098_2309</name>
</gene>
<organism evidence="2 3">
    <name type="scientific">Kingella denitrificans ATCC 33394</name>
    <dbReference type="NCBI Taxonomy" id="888741"/>
    <lineage>
        <taxon>Bacteria</taxon>
        <taxon>Pseudomonadati</taxon>
        <taxon>Pseudomonadota</taxon>
        <taxon>Betaproteobacteria</taxon>
        <taxon>Neisseriales</taxon>
        <taxon>Neisseriaceae</taxon>
        <taxon>Kingella</taxon>
    </lineage>
</organism>
<comment type="caution">
    <text evidence="2">The sequence shown here is derived from an EMBL/GenBank/DDBJ whole genome shotgun (WGS) entry which is preliminary data.</text>
</comment>
<dbReference type="Pfam" id="PF14334">
    <property type="entry name" value="DUF4390"/>
    <property type="match status" value="1"/>
</dbReference>
<protein>
    <recommendedName>
        <fullName evidence="4">DUF4390 domain-containing protein</fullName>
    </recommendedName>
</protein>
<dbReference type="EMBL" id="AEWV01000043">
    <property type="protein sequence ID" value="EGC16281.1"/>
    <property type="molecule type" value="Genomic_DNA"/>
</dbReference>
<keyword evidence="1" id="KW-0732">Signal</keyword>
<proteinExistence type="predicted"/>
<keyword evidence="3" id="KW-1185">Reference proteome</keyword>
<dbReference type="RefSeq" id="WP_003784530.1">
    <property type="nucleotide sequence ID" value="NZ_GL870929.1"/>
</dbReference>
<feature type="chain" id="PRO_5003247099" description="DUF4390 domain-containing protein" evidence="1">
    <location>
        <begin position="38"/>
        <end position="205"/>
    </location>
</feature>
<evidence type="ECO:0000313" key="3">
    <source>
        <dbReference type="Proteomes" id="UP000004088"/>
    </source>
</evidence>
<dbReference type="HOGENOM" id="CLU_070058_1_0_4"/>
<dbReference type="AlphaFoldDB" id="F0F2H4"/>
<sequence length="205" mass="22843">MPSSPNPKAHKKSAGCFRWLGVFCCLLPLLAVPAAHAESIRSTRLDGKILNNGQLSISTRFVTELPEQLEDALKQGVSLDFALTYQLERPTLASYRFKLSHLVSDNNTVNYRLSYHPLTSRYRVTVGTYSSEYSSLSTALKAVGAIANWSVLEAGTLSDTPQYEVKVNVRLSLSTTKLPKPFQINALTSRNWSLDSGWRDLNIHR</sequence>
<reference evidence="2 3" key="1">
    <citation type="submission" date="2011-01" db="EMBL/GenBank/DDBJ databases">
        <authorList>
            <person name="Muzny D."/>
            <person name="Qin X."/>
            <person name="Deng J."/>
            <person name="Jiang H."/>
            <person name="Liu Y."/>
            <person name="Qu J."/>
            <person name="Song X.-Z."/>
            <person name="Zhang L."/>
            <person name="Thornton R."/>
            <person name="Coyle M."/>
            <person name="Francisco L."/>
            <person name="Jackson L."/>
            <person name="Javaid M."/>
            <person name="Korchina V."/>
            <person name="Kovar C."/>
            <person name="Mata R."/>
            <person name="Mathew T."/>
            <person name="Ngo R."/>
            <person name="Nguyen L."/>
            <person name="Nguyen N."/>
            <person name="Okwuonu G."/>
            <person name="Ongeri F."/>
            <person name="Pham C."/>
            <person name="Simmons D."/>
            <person name="Wilczek-Boney K."/>
            <person name="Hale W."/>
            <person name="Jakkamsetti A."/>
            <person name="Pham P."/>
            <person name="Ruth R."/>
            <person name="San Lucas F."/>
            <person name="Warren J."/>
            <person name="Zhang J."/>
            <person name="Zhao Z."/>
            <person name="Zhou C."/>
            <person name="Zhu D."/>
            <person name="Lee S."/>
            <person name="Bess C."/>
            <person name="Blankenburg K."/>
            <person name="Forbes L."/>
            <person name="Fu Q."/>
            <person name="Gubbala S."/>
            <person name="Hirani K."/>
            <person name="Jayaseelan J.C."/>
            <person name="Lara F."/>
            <person name="Munidasa M."/>
            <person name="Palculict T."/>
            <person name="Patil S."/>
            <person name="Pu L.-L."/>
            <person name="Saada N."/>
            <person name="Tang L."/>
            <person name="Weissenberger G."/>
            <person name="Zhu Y."/>
            <person name="Hemphill L."/>
            <person name="Shang Y."/>
            <person name="Youmans B."/>
            <person name="Ayvaz T."/>
            <person name="Ross M."/>
            <person name="Santibanez J."/>
            <person name="Aqrawi P."/>
            <person name="Gross S."/>
            <person name="Joshi V."/>
            <person name="Fowler G."/>
            <person name="Nazareth L."/>
            <person name="Reid J."/>
            <person name="Worley K."/>
            <person name="Petrosino J."/>
            <person name="Highlander S."/>
            <person name="Gibbs R."/>
        </authorList>
    </citation>
    <scope>NUCLEOTIDE SEQUENCE [LARGE SCALE GENOMIC DNA]</scope>
    <source>
        <strain evidence="2 3">ATCC 33394</strain>
    </source>
</reference>
<name>F0F2H4_9NEIS</name>
<dbReference type="STRING" id="888741.HMPREF9098_2309"/>
<evidence type="ECO:0008006" key="4">
    <source>
        <dbReference type="Google" id="ProtNLM"/>
    </source>
</evidence>